<evidence type="ECO:0000256" key="5">
    <source>
        <dbReference type="SAM" id="MobiDB-lite"/>
    </source>
</evidence>
<evidence type="ECO:0000256" key="3">
    <source>
        <dbReference type="ARBA" id="ARBA00023163"/>
    </source>
</evidence>
<sequence>DKGAIERGRMSSRKRQLSETREDSPATKRRGRQLKNSASAAAAGASGSEREWETDERLLGLTKLIMFSAGDSNEPYESNAHMLLGLMQQQVRMIVKGAMERAKIDGRDAITLRDLMGHAARHKLVIGRLLNHAKAAHYVSSLSRHTKEEEEEEEKEE</sequence>
<accession>A0AAN5C410</accession>
<evidence type="ECO:0000256" key="1">
    <source>
        <dbReference type="ARBA" id="ARBA00004123"/>
    </source>
</evidence>
<evidence type="ECO:0000256" key="4">
    <source>
        <dbReference type="ARBA" id="ARBA00023242"/>
    </source>
</evidence>
<feature type="non-terminal residue" evidence="6">
    <location>
        <position position="157"/>
    </location>
</feature>
<comment type="subcellular location">
    <subcellularLocation>
        <location evidence="1">Nucleus</location>
    </subcellularLocation>
</comment>
<keyword evidence="4" id="KW-0539">Nucleus</keyword>
<dbReference type="EMBL" id="BTRK01000001">
    <property type="protein sequence ID" value="GMR29885.1"/>
    <property type="molecule type" value="Genomic_DNA"/>
</dbReference>
<reference evidence="7" key="1">
    <citation type="submission" date="2022-10" db="EMBL/GenBank/DDBJ databases">
        <title>Genome assembly of Pristionchus species.</title>
        <authorList>
            <person name="Yoshida K."/>
            <person name="Sommer R.J."/>
        </authorList>
    </citation>
    <scope>NUCLEOTIDE SEQUENCE [LARGE SCALE GENOMIC DNA]</scope>
    <source>
        <strain evidence="7">RS5460</strain>
    </source>
</reference>
<feature type="compositionally biased region" description="Low complexity" evidence="5">
    <location>
        <begin position="37"/>
        <end position="47"/>
    </location>
</feature>
<name>A0AAN5C410_9BILA</name>
<keyword evidence="2" id="KW-0805">Transcription regulation</keyword>
<dbReference type="Proteomes" id="UP001328107">
    <property type="component" value="Unassembled WGS sequence"/>
</dbReference>
<dbReference type="GO" id="GO:0005634">
    <property type="term" value="C:nucleus"/>
    <property type="evidence" value="ECO:0007669"/>
    <property type="project" value="UniProtKB-SubCell"/>
</dbReference>
<dbReference type="AlphaFoldDB" id="A0AAN5C410"/>
<dbReference type="Pfam" id="PF02269">
    <property type="entry name" value="TFIID-18kDa"/>
    <property type="match status" value="1"/>
</dbReference>
<protein>
    <submittedName>
        <fullName evidence="6">Uncharacterized protein</fullName>
    </submittedName>
</protein>
<feature type="non-terminal residue" evidence="6">
    <location>
        <position position="1"/>
    </location>
</feature>
<dbReference type="InterPro" id="IPR003195">
    <property type="entry name" value="TFIID_TAF13"/>
</dbReference>
<proteinExistence type="predicted"/>
<feature type="compositionally biased region" description="Basic and acidic residues" evidence="5">
    <location>
        <begin position="16"/>
        <end position="26"/>
    </location>
</feature>
<comment type="caution">
    <text evidence="6">The sequence shown here is derived from an EMBL/GenBank/DDBJ whole genome shotgun (WGS) entry which is preliminary data.</text>
</comment>
<evidence type="ECO:0000256" key="2">
    <source>
        <dbReference type="ARBA" id="ARBA00023015"/>
    </source>
</evidence>
<feature type="region of interest" description="Disordered" evidence="5">
    <location>
        <begin position="1"/>
        <end position="52"/>
    </location>
</feature>
<organism evidence="6 7">
    <name type="scientific">Pristionchus mayeri</name>
    <dbReference type="NCBI Taxonomy" id="1317129"/>
    <lineage>
        <taxon>Eukaryota</taxon>
        <taxon>Metazoa</taxon>
        <taxon>Ecdysozoa</taxon>
        <taxon>Nematoda</taxon>
        <taxon>Chromadorea</taxon>
        <taxon>Rhabditida</taxon>
        <taxon>Rhabditina</taxon>
        <taxon>Diplogasteromorpha</taxon>
        <taxon>Diplogasteroidea</taxon>
        <taxon>Neodiplogasteridae</taxon>
        <taxon>Pristionchus</taxon>
    </lineage>
</organism>
<evidence type="ECO:0000313" key="6">
    <source>
        <dbReference type="EMBL" id="GMR29885.1"/>
    </source>
</evidence>
<evidence type="ECO:0000313" key="7">
    <source>
        <dbReference type="Proteomes" id="UP001328107"/>
    </source>
</evidence>
<keyword evidence="7" id="KW-1185">Reference proteome</keyword>
<keyword evidence="3" id="KW-0804">Transcription</keyword>
<gene>
    <name evidence="6" type="ORF">PMAYCL1PPCAC_00080</name>
</gene>
<dbReference type="GO" id="GO:0006366">
    <property type="term" value="P:transcription by RNA polymerase II"/>
    <property type="evidence" value="ECO:0007669"/>
    <property type="project" value="InterPro"/>
</dbReference>